<dbReference type="AlphaFoldDB" id="A0A2U1ZY73"/>
<evidence type="ECO:0000259" key="1">
    <source>
        <dbReference type="Pfam" id="PF04101"/>
    </source>
</evidence>
<comment type="caution">
    <text evidence="2">The sequence shown here is derived from an EMBL/GenBank/DDBJ whole genome shotgun (WGS) entry which is preliminary data.</text>
</comment>
<protein>
    <submittedName>
        <fullName evidence="2">Glycosyltransferase</fullName>
    </submittedName>
</protein>
<keyword evidence="3" id="KW-1185">Reference proteome</keyword>
<dbReference type="EMBL" id="PYHR01000002">
    <property type="protein sequence ID" value="PWD51936.1"/>
    <property type="molecule type" value="Genomic_DNA"/>
</dbReference>
<accession>A0A2U1ZY73</accession>
<dbReference type="OrthoDB" id="555447at2"/>
<gene>
    <name evidence="2" type="ORF">C8046_16070</name>
</gene>
<reference evidence="2 3" key="1">
    <citation type="submission" date="2018-03" db="EMBL/GenBank/DDBJ databases">
        <title>Genome assembly of novel Miniimonas species PCH200.</title>
        <authorList>
            <person name="Thakur V."/>
            <person name="Kumar V."/>
            <person name="Singh D."/>
        </authorList>
    </citation>
    <scope>NUCLEOTIDE SEQUENCE [LARGE SCALE GENOMIC DNA]</scope>
    <source>
        <strain evidence="2 3">PCH200</strain>
    </source>
</reference>
<dbReference type="Pfam" id="PF04101">
    <property type="entry name" value="Glyco_tran_28_C"/>
    <property type="match status" value="1"/>
</dbReference>
<evidence type="ECO:0000313" key="2">
    <source>
        <dbReference type="EMBL" id="PWD51936.1"/>
    </source>
</evidence>
<proteinExistence type="predicted"/>
<dbReference type="GO" id="GO:0016758">
    <property type="term" value="F:hexosyltransferase activity"/>
    <property type="evidence" value="ECO:0007669"/>
    <property type="project" value="InterPro"/>
</dbReference>
<dbReference type="Gene3D" id="3.40.50.2000">
    <property type="entry name" value="Glycogen Phosphorylase B"/>
    <property type="match status" value="1"/>
</dbReference>
<name>A0A2U1ZY73_9MICO</name>
<feature type="domain" description="Glycosyl transferase family 28 C-terminal" evidence="1">
    <location>
        <begin position="225"/>
        <end position="289"/>
    </location>
</feature>
<dbReference type="SUPFAM" id="SSF53756">
    <property type="entry name" value="UDP-Glycosyltransferase/glycogen phosphorylase"/>
    <property type="match status" value="1"/>
</dbReference>
<dbReference type="RefSeq" id="WP_109230319.1">
    <property type="nucleotide sequence ID" value="NZ_PYHR01000002.1"/>
</dbReference>
<dbReference type="InterPro" id="IPR007235">
    <property type="entry name" value="Glyco_trans_28_C"/>
</dbReference>
<evidence type="ECO:0000313" key="3">
    <source>
        <dbReference type="Proteomes" id="UP000245166"/>
    </source>
</evidence>
<dbReference type="Proteomes" id="UP000245166">
    <property type="component" value="Unassembled WGS sequence"/>
</dbReference>
<sequence length="315" mass="34196">MSILGLTNRRVALVASTGGHLEELVRLRPRLDVAPDPLWVTFDTPQSRSLLAGERVAYVPYVAPRDVGGVLRAAHALRGPLRQRDVEAIVSTGAAVALAALPQARSDQRAIYVESVSRFDGPSLTGRLLQRLPGVELHSQHPDWVSGRWQHAFSLLEDYRSQPVAPVDRPLRVLVTLGTIRPYRFDALLDAVERMAGDLGEIVWQTGATDGRDLTGAERTLMPSEEFDAAVRRADVVVSHAGVGSALRALDLGRVPVLVPRRASRHEHVDDHQAQIARLLASRGLAVDVEAPDLTMDHLRRAGALTVSSPARAAA</sequence>
<organism evidence="2 3">
    <name type="scientific">Serinibacter arcticus</name>
    <dbReference type="NCBI Taxonomy" id="1655435"/>
    <lineage>
        <taxon>Bacteria</taxon>
        <taxon>Bacillati</taxon>
        <taxon>Actinomycetota</taxon>
        <taxon>Actinomycetes</taxon>
        <taxon>Micrococcales</taxon>
        <taxon>Beutenbergiaceae</taxon>
        <taxon>Serinibacter</taxon>
    </lineage>
</organism>